<dbReference type="AlphaFoldDB" id="A0A0U9HG65"/>
<evidence type="ECO:0000313" key="2">
    <source>
        <dbReference type="EMBL" id="GAQ25677.1"/>
    </source>
</evidence>
<dbReference type="Proteomes" id="UP000062160">
    <property type="component" value="Unassembled WGS sequence"/>
</dbReference>
<dbReference type="Pfam" id="PF06782">
    <property type="entry name" value="UPF0236"/>
    <property type="match status" value="1"/>
</dbReference>
<accession>A0A0U9HG65</accession>
<evidence type="ECO:0000256" key="1">
    <source>
        <dbReference type="ARBA" id="ARBA00006539"/>
    </source>
</evidence>
<comment type="similarity">
    <text evidence="1">Belongs to the UPF0236 family.</text>
</comment>
<dbReference type="NCBIfam" id="NF033529">
    <property type="entry name" value="transpos_ISLre2"/>
    <property type="match status" value="1"/>
</dbReference>
<dbReference type="InterPro" id="IPR009620">
    <property type="entry name" value="UPF0236"/>
</dbReference>
<dbReference type="RefSeq" id="WP_059033101.1">
    <property type="nucleotide sequence ID" value="NZ_DF977002.1"/>
</dbReference>
<evidence type="ECO:0008006" key="4">
    <source>
        <dbReference type="Google" id="ProtNLM"/>
    </source>
</evidence>
<evidence type="ECO:0000313" key="3">
    <source>
        <dbReference type="Proteomes" id="UP000062160"/>
    </source>
</evidence>
<sequence>MELIRLVMDKFLLVEEKIFKLLDGSYTYPEFEQELKEVLSDLGKDVCQDVLNELDEKIYKDKDKRKDWKVVQKGCKRTIVTPFGDVNYERRYYKNKSTGKRAYLLDNAIGIEKHERIDTALRADIVDISTNLSYQKTKDELTRYTGKASLSRQTVMNTIRKTKQIASNEKVNAKKTVNTLYIEADEDHIHLQNGKSCEVKLVYVHEGKKETLKGRYALKNPMYFSGIYEKEEIEDLWEKVWEYIKDTYEEDKIERIYIFGDGAKWIKFGVDYLPNTVYVLDLFHLQKYITSALKDDKKSKKKLLKAIFKKDIQTVNDILNEKLKTQIESKDQIEKCITYVNSNLDGILSYSIYKDEIIGCSAESHVSHVLSERLSRGPISQSKAGAHKMGKLRAAKASGISVKDAILKERYKSLEPISLLPDVISYEKQKLKKATSMIRAGGTSLPILNYKKSFTSDAIKSLLESCSI</sequence>
<protein>
    <recommendedName>
        <fullName evidence="4">ISLre2 family transposase</fullName>
    </recommendedName>
</protein>
<dbReference type="OrthoDB" id="1719576at2"/>
<dbReference type="STRING" id="224999.GCA_001485475_01713"/>
<dbReference type="EMBL" id="DF977002">
    <property type="protein sequence ID" value="GAQ25677.1"/>
    <property type="molecule type" value="Genomic_DNA"/>
</dbReference>
<organism evidence="2">
    <name type="scientific">Tepidanaerobacter syntrophicus</name>
    <dbReference type="NCBI Taxonomy" id="224999"/>
    <lineage>
        <taxon>Bacteria</taxon>
        <taxon>Bacillati</taxon>
        <taxon>Bacillota</taxon>
        <taxon>Clostridia</taxon>
        <taxon>Thermosediminibacterales</taxon>
        <taxon>Tepidanaerobacteraceae</taxon>
        <taxon>Tepidanaerobacter</taxon>
    </lineage>
</organism>
<name>A0A0U9HG65_9FIRM</name>
<proteinExistence type="inferred from homology"/>
<gene>
    <name evidence="2" type="ORF">TSYNT_8214</name>
</gene>
<keyword evidence="3" id="KW-1185">Reference proteome</keyword>
<reference evidence="2" key="1">
    <citation type="journal article" date="2016" name="Genome Announc.">
        <title>Draft Genome Sequence of the Syntrophic Lactate-Degrading Bacterium Tepidanaerobacter syntrophicus JLT.</title>
        <authorList>
            <person name="Matsuura N."/>
            <person name="Ohashi A."/>
            <person name="Tourlousse D.M."/>
            <person name="Sekiguchi Y."/>
        </authorList>
    </citation>
    <scope>NUCLEOTIDE SEQUENCE [LARGE SCALE GENOMIC DNA]</scope>
    <source>
        <strain evidence="2">JL</strain>
    </source>
</reference>